<reference evidence="4 5" key="1">
    <citation type="journal article" date="2023" name="G3 (Bethesda)">
        <title>A chromosome-level genome assembly of Zasmidium syzygii isolated from banana leaves.</title>
        <authorList>
            <person name="van Westerhoven A.C."/>
            <person name="Mehrabi R."/>
            <person name="Talebi R."/>
            <person name="Steentjes M.B.F."/>
            <person name="Corcolon B."/>
            <person name="Chong P.A."/>
            <person name="Kema G.H.J."/>
            <person name="Seidl M.F."/>
        </authorList>
    </citation>
    <scope>NUCLEOTIDE SEQUENCE [LARGE SCALE GENOMIC DNA]</scope>
    <source>
        <strain evidence="4 5">P124</strain>
    </source>
</reference>
<evidence type="ECO:0000313" key="4">
    <source>
        <dbReference type="EMBL" id="KAK4494690.1"/>
    </source>
</evidence>
<feature type="compositionally biased region" description="Polar residues" evidence="2">
    <location>
        <begin position="191"/>
        <end position="201"/>
    </location>
</feature>
<comment type="caution">
    <text evidence="4">The sequence shown here is derived from an EMBL/GenBank/DDBJ whole genome shotgun (WGS) entry which is preliminary data.</text>
</comment>
<dbReference type="PANTHER" id="PTHR11842">
    <property type="entry name" value="MITOTIC SPINDLE ASSEMBLY CHECKPOINT PROTEIN MAD2"/>
    <property type="match status" value="1"/>
</dbReference>
<dbReference type="SUPFAM" id="SSF56019">
    <property type="entry name" value="The spindle assembly checkpoint protein mad2"/>
    <property type="match status" value="1"/>
</dbReference>
<sequence length="231" mass="25702">MANEAPTFRSFVAAFTDFLTVAIHTILYERAIYPQTSFLSARKYNFSVRQNRHPKVCEWINDAVNAVEAEVLKGAVERVAVVMYSKQNKPLERFVFDLGRFPVVPAAELDVPMERVDENGNKMPILPSVDMEEQFRATMNRLTNCSAALKPLPSGCTFTVAIELRGNGEAPTGHPQPWVPAQQGKKGDSAKNAQKQTTPIRSVTAGEMEFETWIEDLQEEASQSFTSESSG</sequence>
<dbReference type="InterPro" id="IPR036570">
    <property type="entry name" value="HORMA_dom_sf"/>
</dbReference>
<feature type="domain" description="HORMA" evidence="3">
    <location>
        <begin position="9"/>
        <end position="214"/>
    </location>
</feature>
<dbReference type="Proteomes" id="UP001305779">
    <property type="component" value="Unassembled WGS sequence"/>
</dbReference>
<dbReference type="Gene3D" id="3.30.900.10">
    <property type="entry name" value="HORMA domain"/>
    <property type="match status" value="1"/>
</dbReference>
<comment type="similarity">
    <text evidence="1">Belongs to the MAD2 family.</text>
</comment>
<protein>
    <recommendedName>
        <fullName evidence="3">HORMA domain-containing protein</fullName>
    </recommendedName>
</protein>
<dbReference type="EMBL" id="JAXOVC010000013">
    <property type="protein sequence ID" value="KAK4494690.1"/>
    <property type="molecule type" value="Genomic_DNA"/>
</dbReference>
<keyword evidence="5" id="KW-1185">Reference proteome</keyword>
<dbReference type="InterPro" id="IPR003511">
    <property type="entry name" value="HORMA_dom"/>
</dbReference>
<feature type="region of interest" description="Disordered" evidence="2">
    <location>
        <begin position="167"/>
        <end position="206"/>
    </location>
</feature>
<accession>A0ABR0DZW3</accession>
<name>A0ABR0DZW3_ZASCE</name>
<gene>
    <name evidence="4" type="ORF">PRZ48_014046</name>
</gene>
<evidence type="ECO:0000313" key="5">
    <source>
        <dbReference type="Proteomes" id="UP001305779"/>
    </source>
</evidence>
<evidence type="ECO:0000259" key="3">
    <source>
        <dbReference type="PROSITE" id="PS50815"/>
    </source>
</evidence>
<dbReference type="Pfam" id="PF02301">
    <property type="entry name" value="HORMA"/>
    <property type="match status" value="1"/>
</dbReference>
<organism evidence="4 5">
    <name type="scientific">Zasmidium cellare</name>
    <name type="common">Wine cellar mold</name>
    <name type="synonym">Racodium cellare</name>
    <dbReference type="NCBI Taxonomy" id="395010"/>
    <lineage>
        <taxon>Eukaryota</taxon>
        <taxon>Fungi</taxon>
        <taxon>Dikarya</taxon>
        <taxon>Ascomycota</taxon>
        <taxon>Pezizomycotina</taxon>
        <taxon>Dothideomycetes</taxon>
        <taxon>Dothideomycetidae</taxon>
        <taxon>Mycosphaerellales</taxon>
        <taxon>Mycosphaerellaceae</taxon>
        <taxon>Zasmidium</taxon>
    </lineage>
</organism>
<dbReference type="InterPro" id="IPR045091">
    <property type="entry name" value="Mad2-like"/>
</dbReference>
<evidence type="ECO:0000256" key="1">
    <source>
        <dbReference type="ARBA" id="ARBA00010348"/>
    </source>
</evidence>
<dbReference type="PANTHER" id="PTHR11842:SF10">
    <property type="entry name" value="MITOTIC SPINDLE ASSEMBLY CHECKPOINT PROTEIN MAD2B"/>
    <property type="match status" value="1"/>
</dbReference>
<evidence type="ECO:0000256" key="2">
    <source>
        <dbReference type="SAM" id="MobiDB-lite"/>
    </source>
</evidence>
<proteinExistence type="inferred from homology"/>
<dbReference type="PROSITE" id="PS50815">
    <property type="entry name" value="HORMA"/>
    <property type="match status" value="1"/>
</dbReference>